<reference evidence="2 3" key="1">
    <citation type="submission" date="2017-11" db="EMBL/GenBank/DDBJ databases">
        <title>Genomic Encyclopedia of Archaeal and Bacterial Type Strains, Phase II (KMG-II): From Individual Species to Whole Genera.</title>
        <authorList>
            <person name="Goeker M."/>
        </authorList>
    </citation>
    <scope>NUCLEOTIDE SEQUENCE [LARGE SCALE GENOMIC DNA]</scope>
    <source>
        <strain evidence="2 3">DSM 25478</strain>
    </source>
</reference>
<proteinExistence type="predicted"/>
<accession>A0A2M9D184</accession>
<evidence type="ECO:0000313" key="3">
    <source>
        <dbReference type="Proteomes" id="UP000231693"/>
    </source>
</evidence>
<sequence length="174" mass="17895">MPARPARLVVASTLALAALLAGCGGAPPVSADEFTDLVAGTSGDHEPPSSAEELASWSDVVVRGTVEDVTPGRVWASSEDDPARSETVTVVVAVDEVEQGALPAGHDGHLYLEASFHGGAEAGVDAVPRGLRVQVYAWLLPDETGEPILDPAAGRPAGQHLHVVTTPEGWVVDP</sequence>
<name>A0A2M9D184_9CELL</name>
<evidence type="ECO:0000313" key="2">
    <source>
        <dbReference type="EMBL" id="PJJ77920.1"/>
    </source>
</evidence>
<organism evidence="2 3">
    <name type="scientific">Sediminihabitans luteus</name>
    <dbReference type="NCBI Taxonomy" id="1138585"/>
    <lineage>
        <taxon>Bacteria</taxon>
        <taxon>Bacillati</taxon>
        <taxon>Actinomycetota</taxon>
        <taxon>Actinomycetes</taxon>
        <taxon>Micrococcales</taxon>
        <taxon>Cellulomonadaceae</taxon>
        <taxon>Sediminihabitans</taxon>
    </lineage>
</organism>
<dbReference type="RefSeq" id="WP_157802521.1">
    <property type="nucleotide sequence ID" value="NZ_BOOX01000010.1"/>
</dbReference>
<evidence type="ECO:0008006" key="4">
    <source>
        <dbReference type="Google" id="ProtNLM"/>
    </source>
</evidence>
<gene>
    <name evidence="2" type="ORF">CLV28_1146</name>
</gene>
<dbReference type="AlphaFoldDB" id="A0A2M9D184"/>
<dbReference type="PROSITE" id="PS51257">
    <property type="entry name" value="PROKAR_LIPOPROTEIN"/>
    <property type="match status" value="1"/>
</dbReference>
<feature type="signal peptide" evidence="1">
    <location>
        <begin position="1"/>
        <end position="31"/>
    </location>
</feature>
<dbReference type="EMBL" id="PGFE01000001">
    <property type="protein sequence ID" value="PJJ77920.1"/>
    <property type="molecule type" value="Genomic_DNA"/>
</dbReference>
<keyword evidence="3" id="KW-1185">Reference proteome</keyword>
<dbReference type="Proteomes" id="UP000231693">
    <property type="component" value="Unassembled WGS sequence"/>
</dbReference>
<keyword evidence="1" id="KW-0732">Signal</keyword>
<comment type="caution">
    <text evidence="2">The sequence shown here is derived from an EMBL/GenBank/DDBJ whole genome shotgun (WGS) entry which is preliminary data.</text>
</comment>
<evidence type="ECO:0000256" key="1">
    <source>
        <dbReference type="SAM" id="SignalP"/>
    </source>
</evidence>
<dbReference type="OrthoDB" id="5121933at2"/>
<feature type="chain" id="PRO_5014715178" description="Lipoprotein" evidence="1">
    <location>
        <begin position="32"/>
        <end position="174"/>
    </location>
</feature>
<protein>
    <recommendedName>
        <fullName evidence="4">Lipoprotein</fullName>
    </recommendedName>
</protein>